<keyword evidence="3" id="KW-0238">DNA-binding</keyword>
<dbReference type="PANTHER" id="PTHR30346">
    <property type="entry name" value="TRANSCRIPTIONAL DUAL REGULATOR HCAR-RELATED"/>
    <property type="match status" value="1"/>
</dbReference>
<dbReference type="InterPro" id="IPR000847">
    <property type="entry name" value="LysR_HTH_N"/>
</dbReference>
<sequence length="282" mass="30626">MLVDLRLLRYFVVVVEERHIGRAAARLHITQPPLSRAIQQLESDLGATLLDRTPRGVTPTAAGAALAEEARALFEQVDRIRTRVRAEAGNPTLTIGTLADTAELVSNRVVDAFRREHPHVDIAVHEADLSDPTAGLRADLVDVALTRTPFDETGLRTLDLSSEPVGLVVRADDPLAGQQAVSVAVLTGRRWIRLPEGTDPRWAAYWTGQPSQDAPVLRTIQECLQSVLWNGASALAPLGQPLPSGLAIVPVDDRAPSRLVVTWRDDRPAALVQSFVRIAARA</sequence>
<dbReference type="SUPFAM" id="SSF46785">
    <property type="entry name" value="Winged helix' DNA-binding domain"/>
    <property type="match status" value="1"/>
</dbReference>
<gene>
    <name evidence="6" type="ORF">Ahu01nite_039980</name>
</gene>
<feature type="domain" description="HTH lysR-type" evidence="5">
    <location>
        <begin position="3"/>
        <end position="60"/>
    </location>
</feature>
<dbReference type="Pfam" id="PF03466">
    <property type="entry name" value="LysR_substrate"/>
    <property type="match status" value="1"/>
</dbReference>
<accession>A0ABQ3ZQP0</accession>
<evidence type="ECO:0000313" key="7">
    <source>
        <dbReference type="Proteomes" id="UP000603200"/>
    </source>
</evidence>
<reference evidence="6 7" key="1">
    <citation type="submission" date="2021-01" db="EMBL/GenBank/DDBJ databases">
        <title>Whole genome shotgun sequence of Actinoplanes humidus NBRC 14915.</title>
        <authorList>
            <person name="Komaki H."/>
            <person name="Tamura T."/>
        </authorList>
    </citation>
    <scope>NUCLEOTIDE SEQUENCE [LARGE SCALE GENOMIC DNA]</scope>
    <source>
        <strain evidence="6 7">NBRC 14915</strain>
    </source>
</reference>
<comment type="similarity">
    <text evidence="1">Belongs to the LysR transcriptional regulatory family.</text>
</comment>
<dbReference type="InterPro" id="IPR005119">
    <property type="entry name" value="LysR_subst-bd"/>
</dbReference>
<dbReference type="Pfam" id="PF00126">
    <property type="entry name" value="HTH_1"/>
    <property type="match status" value="1"/>
</dbReference>
<keyword evidence="7" id="KW-1185">Reference proteome</keyword>
<evidence type="ECO:0000259" key="5">
    <source>
        <dbReference type="PROSITE" id="PS50931"/>
    </source>
</evidence>
<dbReference type="Proteomes" id="UP000603200">
    <property type="component" value="Unassembled WGS sequence"/>
</dbReference>
<dbReference type="PRINTS" id="PR00039">
    <property type="entry name" value="HTHLYSR"/>
</dbReference>
<dbReference type="PANTHER" id="PTHR30346:SF0">
    <property type="entry name" value="HCA OPERON TRANSCRIPTIONAL ACTIVATOR HCAR"/>
    <property type="match status" value="1"/>
</dbReference>
<dbReference type="SUPFAM" id="SSF53850">
    <property type="entry name" value="Periplasmic binding protein-like II"/>
    <property type="match status" value="1"/>
</dbReference>
<protein>
    <submittedName>
        <fullName evidence="6">LysR family transcriptional regulator</fullName>
    </submittedName>
</protein>
<proteinExistence type="inferred from homology"/>
<dbReference type="InterPro" id="IPR036388">
    <property type="entry name" value="WH-like_DNA-bd_sf"/>
</dbReference>
<keyword evidence="4" id="KW-0804">Transcription</keyword>
<dbReference type="PROSITE" id="PS50931">
    <property type="entry name" value="HTH_LYSR"/>
    <property type="match status" value="1"/>
</dbReference>
<keyword evidence="2" id="KW-0805">Transcription regulation</keyword>
<evidence type="ECO:0000256" key="4">
    <source>
        <dbReference type="ARBA" id="ARBA00023163"/>
    </source>
</evidence>
<evidence type="ECO:0000256" key="1">
    <source>
        <dbReference type="ARBA" id="ARBA00009437"/>
    </source>
</evidence>
<evidence type="ECO:0000256" key="2">
    <source>
        <dbReference type="ARBA" id="ARBA00023015"/>
    </source>
</evidence>
<dbReference type="Gene3D" id="1.10.10.10">
    <property type="entry name" value="Winged helix-like DNA-binding domain superfamily/Winged helix DNA-binding domain"/>
    <property type="match status" value="1"/>
</dbReference>
<name>A0ABQ3ZQP0_9ACTN</name>
<dbReference type="Gene3D" id="3.40.190.10">
    <property type="entry name" value="Periplasmic binding protein-like II"/>
    <property type="match status" value="2"/>
</dbReference>
<evidence type="ECO:0000313" key="6">
    <source>
        <dbReference type="EMBL" id="GIE20896.1"/>
    </source>
</evidence>
<organism evidence="6 7">
    <name type="scientific">Winogradskya humida</name>
    <dbReference type="NCBI Taxonomy" id="113566"/>
    <lineage>
        <taxon>Bacteria</taxon>
        <taxon>Bacillati</taxon>
        <taxon>Actinomycetota</taxon>
        <taxon>Actinomycetes</taxon>
        <taxon>Micromonosporales</taxon>
        <taxon>Micromonosporaceae</taxon>
        <taxon>Winogradskya</taxon>
    </lineage>
</organism>
<dbReference type="InterPro" id="IPR036390">
    <property type="entry name" value="WH_DNA-bd_sf"/>
</dbReference>
<evidence type="ECO:0000256" key="3">
    <source>
        <dbReference type="ARBA" id="ARBA00023125"/>
    </source>
</evidence>
<dbReference type="EMBL" id="BOMN01000048">
    <property type="protein sequence ID" value="GIE20896.1"/>
    <property type="molecule type" value="Genomic_DNA"/>
</dbReference>
<comment type="caution">
    <text evidence="6">The sequence shown here is derived from an EMBL/GenBank/DDBJ whole genome shotgun (WGS) entry which is preliminary data.</text>
</comment>